<dbReference type="InterPro" id="IPR032687">
    <property type="entry name" value="AraC-type_N"/>
</dbReference>
<evidence type="ECO:0000313" key="6">
    <source>
        <dbReference type="Proteomes" id="UP000239480"/>
    </source>
</evidence>
<comment type="caution">
    <text evidence="5">The sequence shown here is derived from an EMBL/GenBank/DDBJ whole genome shotgun (WGS) entry which is preliminary data.</text>
</comment>
<dbReference type="Gene3D" id="1.10.10.60">
    <property type="entry name" value="Homeodomain-like"/>
    <property type="match status" value="1"/>
</dbReference>
<dbReference type="Pfam" id="PF12625">
    <property type="entry name" value="Arabinose_bd"/>
    <property type="match status" value="1"/>
</dbReference>
<name>A0A2T0REK7_9RHOB</name>
<dbReference type="Pfam" id="PF12833">
    <property type="entry name" value="HTH_18"/>
    <property type="match status" value="1"/>
</dbReference>
<protein>
    <submittedName>
        <fullName evidence="5">AraC family transcriptional regulator</fullName>
    </submittedName>
</protein>
<dbReference type="OrthoDB" id="9805730at2"/>
<evidence type="ECO:0000256" key="3">
    <source>
        <dbReference type="ARBA" id="ARBA00023163"/>
    </source>
</evidence>
<dbReference type="InterPro" id="IPR018060">
    <property type="entry name" value="HTH_AraC"/>
</dbReference>
<dbReference type="EMBL" id="PVTD01000020">
    <property type="protein sequence ID" value="PRY19587.1"/>
    <property type="molecule type" value="Genomic_DNA"/>
</dbReference>
<dbReference type="GO" id="GO:0000976">
    <property type="term" value="F:transcription cis-regulatory region binding"/>
    <property type="evidence" value="ECO:0007669"/>
    <property type="project" value="TreeGrafter"/>
</dbReference>
<keyword evidence="3" id="KW-0804">Transcription</keyword>
<dbReference type="RefSeq" id="WP_106208359.1">
    <property type="nucleotide sequence ID" value="NZ_PVTD01000020.1"/>
</dbReference>
<dbReference type="InterPro" id="IPR009057">
    <property type="entry name" value="Homeodomain-like_sf"/>
</dbReference>
<evidence type="ECO:0000259" key="4">
    <source>
        <dbReference type="PROSITE" id="PS01124"/>
    </source>
</evidence>
<feature type="domain" description="HTH araC/xylS-type" evidence="4">
    <location>
        <begin position="239"/>
        <end position="337"/>
    </location>
</feature>
<dbReference type="PROSITE" id="PS01124">
    <property type="entry name" value="HTH_ARAC_FAMILY_2"/>
    <property type="match status" value="1"/>
</dbReference>
<dbReference type="GO" id="GO:0003700">
    <property type="term" value="F:DNA-binding transcription factor activity"/>
    <property type="evidence" value="ECO:0007669"/>
    <property type="project" value="InterPro"/>
</dbReference>
<dbReference type="SMART" id="SM00342">
    <property type="entry name" value="HTH_ARAC"/>
    <property type="match status" value="1"/>
</dbReference>
<gene>
    <name evidence="5" type="ORF">CLV78_1203</name>
</gene>
<sequence>MAGPTLIASLVASFVDFAVNRGVSEASLLHASGISNAELRDPDGRIPADAYLALIDAAVAATGDTGLAMRHAAETSIDRVSIVGLIVEAAGPLDAAIRHLNRYTRIIADLPVAGGADRFELRQEGAALWLIDHFPGADVAPVGIEETFANLIVGFRKAAPGREFALEVQVSFPPPAHRALFEEIFRAPVQFEAGRNAIHLNPGWLEENTLVPQPYTFGLFTRHADILLAELECAETTRARLEAQILSELHKGSLSMDNVARDLGMSRQTLYRRLKDENATFAEVHDDLRQKMARDYLTAKRISVNEAAYLLGFSEASSFVRAFKRWTGLSPAAYREAHET</sequence>
<dbReference type="SUPFAM" id="SSF46689">
    <property type="entry name" value="Homeodomain-like"/>
    <property type="match status" value="1"/>
</dbReference>
<dbReference type="Proteomes" id="UP000239480">
    <property type="component" value="Unassembled WGS sequence"/>
</dbReference>
<accession>A0A2T0REK7</accession>
<organism evidence="5 6">
    <name type="scientific">Aliiruegeria haliotis</name>
    <dbReference type="NCBI Taxonomy" id="1280846"/>
    <lineage>
        <taxon>Bacteria</taxon>
        <taxon>Pseudomonadati</taxon>
        <taxon>Pseudomonadota</taxon>
        <taxon>Alphaproteobacteria</taxon>
        <taxon>Rhodobacterales</taxon>
        <taxon>Roseobacteraceae</taxon>
        <taxon>Aliiruegeria</taxon>
    </lineage>
</organism>
<dbReference type="PANTHER" id="PTHR47894:SF1">
    <property type="entry name" value="HTH-TYPE TRANSCRIPTIONAL REGULATOR VQSM"/>
    <property type="match status" value="1"/>
</dbReference>
<dbReference type="PRINTS" id="PR00032">
    <property type="entry name" value="HTHARAC"/>
</dbReference>
<evidence type="ECO:0000256" key="2">
    <source>
        <dbReference type="ARBA" id="ARBA00023125"/>
    </source>
</evidence>
<evidence type="ECO:0000313" key="5">
    <source>
        <dbReference type="EMBL" id="PRY19587.1"/>
    </source>
</evidence>
<dbReference type="PANTHER" id="PTHR47894">
    <property type="entry name" value="HTH-TYPE TRANSCRIPTIONAL REGULATOR GADX"/>
    <property type="match status" value="1"/>
</dbReference>
<dbReference type="GO" id="GO:0005829">
    <property type="term" value="C:cytosol"/>
    <property type="evidence" value="ECO:0007669"/>
    <property type="project" value="TreeGrafter"/>
</dbReference>
<proteinExistence type="predicted"/>
<dbReference type="InterPro" id="IPR020449">
    <property type="entry name" value="Tscrpt_reg_AraC-type_HTH"/>
</dbReference>
<evidence type="ECO:0000256" key="1">
    <source>
        <dbReference type="ARBA" id="ARBA00023015"/>
    </source>
</evidence>
<reference evidence="5 6" key="1">
    <citation type="submission" date="2018-03" db="EMBL/GenBank/DDBJ databases">
        <title>Genomic Encyclopedia of Archaeal and Bacterial Type Strains, Phase II (KMG-II): from individual species to whole genera.</title>
        <authorList>
            <person name="Goeker M."/>
        </authorList>
    </citation>
    <scope>NUCLEOTIDE SEQUENCE [LARGE SCALE GENOMIC DNA]</scope>
    <source>
        <strain evidence="5 6">DSM 29328</strain>
    </source>
</reference>
<keyword evidence="1" id="KW-0805">Transcription regulation</keyword>
<keyword evidence="2" id="KW-0238">DNA-binding</keyword>
<keyword evidence="6" id="KW-1185">Reference proteome</keyword>
<dbReference type="AlphaFoldDB" id="A0A2T0REK7"/>